<evidence type="ECO:0000259" key="6">
    <source>
        <dbReference type="PROSITE" id="PS50931"/>
    </source>
</evidence>
<dbReference type="InterPro" id="IPR036390">
    <property type="entry name" value="WH_DNA-bd_sf"/>
</dbReference>
<organism evidence="7 8">
    <name type="scientific">Inhella inkyongensis</name>
    <dbReference type="NCBI Taxonomy" id="392593"/>
    <lineage>
        <taxon>Bacteria</taxon>
        <taxon>Pseudomonadati</taxon>
        <taxon>Pseudomonadota</taxon>
        <taxon>Betaproteobacteria</taxon>
        <taxon>Burkholderiales</taxon>
        <taxon>Sphaerotilaceae</taxon>
        <taxon>Inhella</taxon>
    </lineage>
</organism>
<comment type="similarity">
    <text evidence="1">Belongs to the LysR transcriptional regulatory family.</text>
</comment>
<dbReference type="PANTHER" id="PTHR30293:SF2">
    <property type="entry name" value="TRANSCRIPTIONAL ACTIVATOR PROTEIN NHAR"/>
    <property type="match status" value="1"/>
</dbReference>
<dbReference type="Proteomes" id="UP000554837">
    <property type="component" value="Unassembled WGS sequence"/>
</dbReference>
<dbReference type="PANTHER" id="PTHR30293">
    <property type="entry name" value="TRANSCRIPTIONAL REGULATORY PROTEIN NAC-RELATED"/>
    <property type="match status" value="1"/>
</dbReference>
<evidence type="ECO:0000313" key="8">
    <source>
        <dbReference type="Proteomes" id="UP000554837"/>
    </source>
</evidence>
<dbReference type="EMBL" id="JACHHO010000001">
    <property type="protein sequence ID" value="MBB5204165.1"/>
    <property type="molecule type" value="Genomic_DNA"/>
</dbReference>
<dbReference type="PROSITE" id="PS50931">
    <property type="entry name" value="HTH_LYSR"/>
    <property type="match status" value="1"/>
</dbReference>
<evidence type="ECO:0000256" key="3">
    <source>
        <dbReference type="ARBA" id="ARBA00023125"/>
    </source>
</evidence>
<reference evidence="7 8" key="1">
    <citation type="submission" date="2020-08" db="EMBL/GenBank/DDBJ databases">
        <title>Genomic Encyclopedia of Type Strains, Phase IV (KMG-IV): sequencing the most valuable type-strain genomes for metagenomic binning, comparative biology and taxonomic classification.</title>
        <authorList>
            <person name="Goeker M."/>
        </authorList>
    </citation>
    <scope>NUCLEOTIDE SEQUENCE [LARGE SCALE GENOMIC DNA]</scope>
    <source>
        <strain evidence="7 8">DSM 23958</strain>
    </source>
</reference>
<accession>A0A840S1K4</accession>
<evidence type="ECO:0000256" key="2">
    <source>
        <dbReference type="ARBA" id="ARBA00023015"/>
    </source>
</evidence>
<dbReference type="InterPro" id="IPR000847">
    <property type="entry name" value="LysR_HTH_N"/>
</dbReference>
<dbReference type="GO" id="GO:0003700">
    <property type="term" value="F:DNA-binding transcription factor activity"/>
    <property type="evidence" value="ECO:0007669"/>
    <property type="project" value="InterPro"/>
</dbReference>
<dbReference type="Pfam" id="PF03466">
    <property type="entry name" value="LysR_substrate"/>
    <property type="match status" value="1"/>
</dbReference>
<evidence type="ECO:0000256" key="1">
    <source>
        <dbReference type="ARBA" id="ARBA00009437"/>
    </source>
</evidence>
<dbReference type="Gene3D" id="3.40.190.290">
    <property type="match status" value="1"/>
</dbReference>
<dbReference type="AlphaFoldDB" id="A0A840S1K4"/>
<dbReference type="GO" id="GO:2000142">
    <property type="term" value="P:regulation of DNA-templated transcription initiation"/>
    <property type="evidence" value="ECO:0007669"/>
    <property type="project" value="TreeGrafter"/>
</dbReference>
<dbReference type="OrthoDB" id="464481at2"/>
<evidence type="ECO:0000256" key="4">
    <source>
        <dbReference type="ARBA" id="ARBA00023159"/>
    </source>
</evidence>
<feature type="domain" description="HTH lysR-type" evidence="6">
    <location>
        <begin position="1"/>
        <end position="58"/>
    </location>
</feature>
<dbReference type="SUPFAM" id="SSF46785">
    <property type="entry name" value="Winged helix' DNA-binding domain"/>
    <property type="match status" value="1"/>
</dbReference>
<keyword evidence="2" id="KW-0805">Transcription regulation</keyword>
<dbReference type="InterPro" id="IPR036388">
    <property type="entry name" value="WH-like_DNA-bd_sf"/>
</dbReference>
<keyword evidence="4" id="KW-0010">Activator</keyword>
<keyword evidence="8" id="KW-1185">Reference proteome</keyword>
<proteinExistence type="inferred from homology"/>
<dbReference type="GO" id="GO:0003677">
    <property type="term" value="F:DNA binding"/>
    <property type="evidence" value="ECO:0007669"/>
    <property type="project" value="UniProtKB-KW"/>
</dbReference>
<dbReference type="SUPFAM" id="SSF53850">
    <property type="entry name" value="Periplasmic binding protein-like II"/>
    <property type="match status" value="1"/>
</dbReference>
<keyword evidence="5" id="KW-0804">Transcription</keyword>
<dbReference type="RefSeq" id="WP_138856844.1">
    <property type="nucleotide sequence ID" value="NZ_CP040709.1"/>
</dbReference>
<sequence length="296" mass="32827">MNYNHLHYFWVVATEGSMSRAAERLGVAVQTISSQVRALERSLGAALFRPEGRGLALTPAGQAAWRQADEMFRLGERLPELVREADGEPILRLAVGLVDGLPKLLVHALLTPILNEPRLRLQCLEDRPEALLAALALHRLDLVLTDRLPGPNPNLKVYAHRLGSSGLSWWGTPNWAERARDRFPHSLGELPVLLPSPHAAVRMQVDRWFASHGLRPQVVGEFQDSALLKTFGASGLGLFPAVDRVQDDLRQRYGVERIGALDDVQEEFFALSTERVVHHPLVKRLMQPATGPETAA</sequence>
<comment type="caution">
    <text evidence="7">The sequence shown here is derived from an EMBL/GenBank/DDBJ whole genome shotgun (WGS) entry which is preliminary data.</text>
</comment>
<evidence type="ECO:0000313" key="7">
    <source>
        <dbReference type="EMBL" id="MBB5204165.1"/>
    </source>
</evidence>
<dbReference type="Pfam" id="PF00126">
    <property type="entry name" value="HTH_1"/>
    <property type="match status" value="1"/>
</dbReference>
<dbReference type="InterPro" id="IPR005119">
    <property type="entry name" value="LysR_subst-bd"/>
</dbReference>
<name>A0A840S1K4_9BURK</name>
<dbReference type="Gene3D" id="1.10.10.10">
    <property type="entry name" value="Winged helix-like DNA-binding domain superfamily/Winged helix DNA-binding domain"/>
    <property type="match status" value="1"/>
</dbReference>
<evidence type="ECO:0000256" key="5">
    <source>
        <dbReference type="ARBA" id="ARBA00023163"/>
    </source>
</evidence>
<gene>
    <name evidence="7" type="ORF">HNQ51_001458</name>
</gene>
<protein>
    <submittedName>
        <fullName evidence="7">LysR family transcriptional activator of nhaA</fullName>
    </submittedName>
</protein>
<keyword evidence="3" id="KW-0238">DNA-binding</keyword>